<dbReference type="Proteomes" id="UP000177594">
    <property type="component" value="Unassembled WGS sequence"/>
</dbReference>
<dbReference type="EMBL" id="MGIZ01000018">
    <property type="protein sequence ID" value="OGM99487.1"/>
    <property type="molecule type" value="Genomic_DNA"/>
</dbReference>
<dbReference type="Gene3D" id="1.10.10.10">
    <property type="entry name" value="Winged helix-like DNA-binding domain superfamily/Winged helix DNA-binding domain"/>
    <property type="match status" value="1"/>
</dbReference>
<dbReference type="SUPFAM" id="SSF46785">
    <property type="entry name" value="Winged helix' DNA-binding domain"/>
    <property type="match status" value="1"/>
</dbReference>
<evidence type="ECO:0008006" key="3">
    <source>
        <dbReference type="Google" id="ProtNLM"/>
    </source>
</evidence>
<gene>
    <name evidence="1" type="ORF">A2817_02660</name>
</gene>
<name>A0A1F8EFS8_9BACT</name>
<reference evidence="1 2" key="1">
    <citation type="journal article" date="2016" name="Nat. Commun.">
        <title>Thousands of microbial genomes shed light on interconnected biogeochemical processes in an aquifer system.</title>
        <authorList>
            <person name="Anantharaman K."/>
            <person name="Brown C.T."/>
            <person name="Hug L.A."/>
            <person name="Sharon I."/>
            <person name="Castelle C.J."/>
            <person name="Probst A.J."/>
            <person name="Thomas B.C."/>
            <person name="Singh A."/>
            <person name="Wilkins M.J."/>
            <person name="Karaoz U."/>
            <person name="Brodie E.L."/>
            <person name="Williams K.H."/>
            <person name="Hubbard S.S."/>
            <person name="Banfield J.F."/>
        </authorList>
    </citation>
    <scope>NUCLEOTIDE SEQUENCE [LARGE SCALE GENOMIC DNA]</scope>
</reference>
<evidence type="ECO:0000313" key="1">
    <source>
        <dbReference type="EMBL" id="OGM99487.1"/>
    </source>
</evidence>
<proteinExistence type="predicted"/>
<sequence>MPEENNLLKKFIRTLILLIEARSLVKDEFFQNKLNNKIVDLGVDILNFQLGEDRNNFSQRQLITEKSLTKIAELTESLKEMEYLNLIKNRPLLLKTEYGLLDIKFFILKTIKNVYFLKEEKSEHAKRAVVDKKNAGFKNEFKKNYELTDTKKKILDFIKSYPNTRTKDIIYELNMISGRTIKRNLIDLLKSGFLSKRVDNKAVYYYASE</sequence>
<organism evidence="1 2">
    <name type="scientific">Candidatus Yanofskybacteria bacterium RIFCSPHIGHO2_01_FULL_39_8b</name>
    <dbReference type="NCBI Taxonomy" id="1802659"/>
    <lineage>
        <taxon>Bacteria</taxon>
        <taxon>Candidatus Yanofskyibacteriota</taxon>
    </lineage>
</organism>
<dbReference type="AlphaFoldDB" id="A0A1F8EFS8"/>
<comment type="caution">
    <text evidence="1">The sequence shown here is derived from an EMBL/GenBank/DDBJ whole genome shotgun (WGS) entry which is preliminary data.</text>
</comment>
<dbReference type="InterPro" id="IPR036390">
    <property type="entry name" value="WH_DNA-bd_sf"/>
</dbReference>
<accession>A0A1F8EFS8</accession>
<evidence type="ECO:0000313" key="2">
    <source>
        <dbReference type="Proteomes" id="UP000177594"/>
    </source>
</evidence>
<dbReference type="InterPro" id="IPR036388">
    <property type="entry name" value="WH-like_DNA-bd_sf"/>
</dbReference>
<protein>
    <recommendedName>
        <fullName evidence="3">HTH deoR-type domain-containing protein</fullName>
    </recommendedName>
</protein>